<accession>A0A1G5BF73</accession>
<dbReference type="AlphaFoldDB" id="A0A1G5BF73"/>
<dbReference type="STRING" id="582692.SAMN05720606_101347"/>
<keyword evidence="2" id="KW-1185">Reference proteome</keyword>
<dbReference type="EMBL" id="FMVM01000001">
    <property type="protein sequence ID" value="SCX88779.1"/>
    <property type="molecule type" value="Genomic_DNA"/>
</dbReference>
<proteinExistence type="predicted"/>
<organism evidence="1 2">
    <name type="scientific">Paenibacillus polysaccharolyticus</name>
    <dbReference type="NCBI Taxonomy" id="582692"/>
    <lineage>
        <taxon>Bacteria</taxon>
        <taxon>Bacillati</taxon>
        <taxon>Bacillota</taxon>
        <taxon>Bacilli</taxon>
        <taxon>Bacillales</taxon>
        <taxon>Paenibacillaceae</taxon>
        <taxon>Paenibacillus</taxon>
    </lineage>
</organism>
<dbReference type="RefSeq" id="WP_090915311.1">
    <property type="nucleotide sequence ID" value="NZ_FMVM01000001.1"/>
</dbReference>
<evidence type="ECO:0008006" key="3">
    <source>
        <dbReference type="Google" id="ProtNLM"/>
    </source>
</evidence>
<sequence length="73" mass="8322">MREYTVVPGPKNVQVNRGDTQAAVNLFADIINHKAESGWIYQSMESLAVTEKPGCLQQPVTTHHYMLIFYREV</sequence>
<name>A0A1G5BF73_9BACL</name>
<dbReference type="Proteomes" id="UP000198538">
    <property type="component" value="Unassembled WGS sequence"/>
</dbReference>
<evidence type="ECO:0000313" key="1">
    <source>
        <dbReference type="EMBL" id="SCX88779.1"/>
    </source>
</evidence>
<gene>
    <name evidence="1" type="ORF">SAMN05720606_101347</name>
</gene>
<evidence type="ECO:0000313" key="2">
    <source>
        <dbReference type="Proteomes" id="UP000198538"/>
    </source>
</evidence>
<protein>
    <recommendedName>
        <fullName evidence="3">DUF4177 domain-containing protein</fullName>
    </recommendedName>
</protein>
<reference evidence="2" key="1">
    <citation type="submission" date="2016-10" db="EMBL/GenBank/DDBJ databases">
        <authorList>
            <person name="Varghese N."/>
            <person name="Submissions S."/>
        </authorList>
    </citation>
    <scope>NUCLEOTIDE SEQUENCE [LARGE SCALE GENOMIC DNA]</scope>
    <source>
        <strain evidence="2">BL9</strain>
    </source>
</reference>